<dbReference type="Pfam" id="PF20206">
    <property type="entry name" value="Tra1_ring"/>
    <property type="match status" value="1"/>
</dbReference>
<comment type="similarity">
    <text evidence="1">Belongs to the PI3/PI4-kinase family. TRA1 subfamily.</text>
</comment>
<dbReference type="RefSeq" id="XP_031024993.1">
    <property type="nucleotide sequence ID" value="XM_031168987.1"/>
</dbReference>
<dbReference type="CDD" id="cd05163">
    <property type="entry name" value="PIKK_TRRAP"/>
    <property type="match status" value="1"/>
</dbReference>
<organism evidence="5 6">
    <name type="scientific">Synchytrium microbalum</name>
    <dbReference type="NCBI Taxonomy" id="1806994"/>
    <lineage>
        <taxon>Eukaryota</taxon>
        <taxon>Fungi</taxon>
        <taxon>Fungi incertae sedis</taxon>
        <taxon>Chytridiomycota</taxon>
        <taxon>Chytridiomycota incertae sedis</taxon>
        <taxon>Chytridiomycetes</taxon>
        <taxon>Synchytriales</taxon>
        <taxon>Synchytriaceae</taxon>
        <taxon>Synchytrium</taxon>
    </lineage>
</organism>
<feature type="compositionally biased region" description="Polar residues" evidence="2">
    <location>
        <begin position="2059"/>
        <end position="2072"/>
    </location>
</feature>
<evidence type="ECO:0000259" key="4">
    <source>
        <dbReference type="PROSITE" id="PS51189"/>
    </source>
</evidence>
<dbReference type="InterPro" id="IPR011009">
    <property type="entry name" value="Kinase-like_dom_sf"/>
</dbReference>
<dbReference type="GeneID" id="42004284"/>
<dbReference type="PROSITE" id="PS50290">
    <property type="entry name" value="PI3_4_KINASE_3"/>
    <property type="match status" value="1"/>
</dbReference>
<dbReference type="OrthoDB" id="5570127at2759"/>
<dbReference type="SUPFAM" id="SSF48371">
    <property type="entry name" value="ARM repeat"/>
    <property type="match status" value="3"/>
</dbReference>
<dbReference type="PANTHER" id="PTHR11139:SF1">
    <property type="entry name" value="TRANSFORMATION_TRANSCRIPTION DOMAIN-ASSOCIATED PROTEIN"/>
    <property type="match status" value="1"/>
</dbReference>
<evidence type="ECO:0008006" key="7">
    <source>
        <dbReference type="Google" id="ProtNLM"/>
    </source>
</evidence>
<dbReference type="SMART" id="SM00146">
    <property type="entry name" value="PI3Kc"/>
    <property type="match status" value="1"/>
</dbReference>
<dbReference type="Pfam" id="PF00454">
    <property type="entry name" value="PI3_PI4_kinase"/>
    <property type="match status" value="1"/>
</dbReference>
<feature type="domain" description="PI3K/PI4K catalytic" evidence="3">
    <location>
        <begin position="3454"/>
        <end position="3781"/>
    </location>
</feature>
<feature type="compositionally biased region" description="Low complexity" evidence="2">
    <location>
        <begin position="3226"/>
        <end position="3245"/>
    </location>
</feature>
<dbReference type="EMBL" id="QEAO01000015">
    <property type="protein sequence ID" value="TPX34196.1"/>
    <property type="molecule type" value="Genomic_DNA"/>
</dbReference>
<dbReference type="GO" id="GO:0000124">
    <property type="term" value="C:SAGA complex"/>
    <property type="evidence" value="ECO:0007669"/>
    <property type="project" value="TreeGrafter"/>
</dbReference>
<dbReference type="GO" id="GO:0006355">
    <property type="term" value="P:regulation of DNA-templated transcription"/>
    <property type="evidence" value="ECO:0007669"/>
    <property type="project" value="TreeGrafter"/>
</dbReference>
<dbReference type="Pfam" id="PF20175">
    <property type="entry name" value="Tra1_central"/>
    <property type="match status" value="1"/>
</dbReference>
<dbReference type="Proteomes" id="UP000319731">
    <property type="component" value="Unassembled WGS sequence"/>
</dbReference>
<feature type="region of interest" description="Disordered" evidence="2">
    <location>
        <begin position="2313"/>
        <end position="2339"/>
    </location>
</feature>
<feature type="region of interest" description="Disordered" evidence="2">
    <location>
        <begin position="3224"/>
        <end position="3257"/>
    </location>
</feature>
<dbReference type="InterPro" id="IPR014009">
    <property type="entry name" value="PIK_FAT"/>
</dbReference>
<reference evidence="5 6" key="1">
    <citation type="journal article" date="2019" name="Sci. Rep.">
        <title>Comparative genomics of chytrid fungi reveal insights into the obligate biotrophic and pathogenic lifestyle of Synchytrium endobioticum.</title>
        <authorList>
            <person name="van de Vossenberg B.T.L.H."/>
            <person name="Warris S."/>
            <person name="Nguyen H.D.T."/>
            <person name="van Gent-Pelzer M.P.E."/>
            <person name="Joly D.L."/>
            <person name="van de Geest H.C."/>
            <person name="Bonants P.J.M."/>
            <person name="Smith D.S."/>
            <person name="Levesque C.A."/>
            <person name="van der Lee T.A.J."/>
        </authorList>
    </citation>
    <scope>NUCLEOTIDE SEQUENCE [LARGE SCALE GENOMIC DNA]</scope>
    <source>
        <strain evidence="5 6">JEL517</strain>
    </source>
</reference>
<dbReference type="Pfam" id="PF02259">
    <property type="entry name" value="FAT"/>
    <property type="match status" value="1"/>
</dbReference>
<evidence type="ECO:0000256" key="1">
    <source>
        <dbReference type="ARBA" id="ARBA00007234"/>
    </source>
</evidence>
<sequence length="3817" mass="430690">MTSIVQTELYAARLSDPALGWDIKQKIVTEMREALEILQGPDYPRYLAAMMPTFLNLLNDMNPVFISNSPEHRFRNVILEIINRFPQNDHLKPYAPNLMKTLMHLLRVDNEENAVVCVKIIIDLHKSFKSALEDQVQDFFSIVQDMYRNMEQAVKETFDDPAAAAATPGLPQPVSPAPGEAAEGSARILPRIHKKFVQSSVPAFVPLIILVLSLQPEAQRQAHAEAAANGTGPFCGISPNIRDKVAYGEFKALQVKTISFIAYILRSFIHILREHQRAIAESVVGLLKDCPPDASATRKELLVAARHLWSTDFREPYIQYIDVLLNEEVLVGSGVTCRETLRPLAHNVLVDLIHHIRAQLSPTQLARTIEVYSRNLQDPTFGTNIQTMCARLLLNLIESICGIPDKAQGRMLLIRILDAFTSKFSSLAASLPMICKYIQRKKLQAGRIVPEDFAGIPDLDGFLDLGYAQPIRTSLKSLDVSQDIVKGKPPVLSVWHVDETELNTVLEVRLLFKSLVSGVKNILGSLRLVNVPPPVGIEPDQWNSFPRGFSEEEVEILIRLTRDGLKCFDIYFIDNLGPDGVPVRPNDRAASASTLGSKEEKEVLEIFASIFTYVDPAVFQDIFTTEIGYLFDQILTNMSILAVPQYFLANASVSSNFAGLLLRFLVDRLPKLGGPDLNCSAVILRLFKLLFMAVTLFPDKNETVLKPHLGNIIMNSMKLSAKAKEPLNYFLLLRALFRSIGGGRFELLYQEVLPLLQVLLEGLNGLLSTAYKTQMKELFVELCLTVPVRLSVLLPYLSFLMKPLVLALQAGPELVSQGLRTLELCIDNLTQEFLEPIMSPVIDDLMTALWKHLRPLPYNQVHSHSTMRILGKLGGRNRRLLKDPVLSYKINAENGLDMNLLFHGSDKSQVMPLDICLNLVNRILDTQAVPIFYKEQALAFAKGCLPLLIELEEGNVDIDAALQLQIQKYLADRVSLVMKPGHNEPSQKSADGTFGMDVDEQRSPLGFFQILDKHTSNVLAIVAAYLQPVGLRDLSYSSKAIRKILMDHPTLRNRPEMGRRLNPMGATSNDPNAPFGDLPPPVAPNKKAMHALAIRQVFSALLSACMVTELADPAWKIVEDCCRHFALLAVTETIQAPVPDPPKPGISSTSIAALMLQPPLRVDAFIDAVVDIISAEDAARRQFGAKVLTCMFNMCVTIMGSKDAVESLSIFRTFASRFCSCCYQIEWFKKSGGCLGITVLSSQLDLSTQWVLDHELDFVRALLYVLKDTSPEMAPNNVEDATHTLSEVLKVCNRPPLSPEAQTKLHSLTAVLMEQLCNANSAVREAIQSAFQLLNVLTGTAISEMLQGVKDRLLVPIFSKPLRALPFSMQIGNIDAITYCLGLRPPFLPFGDELLRLLHEALALADAEDQALVGKGPQMRNAASLTSLRVVCIKLLTTAMACEEFNNQPRNSNTKGRIIAMFFKSLYSKSPEIVEVANRGLSQVLTAQSKLPKDLLQAGLRPILVNLSDHKRLTVTGLEGLARLLELLTNYFKVEIGKKLLDHLKLWADKNLLEDAAGKPLSEIEEMKVIVAILDVFYLLPQAANIFLDELVQTILELETVLRRSYSSPFRNPLIKFLNRYAAESVDYFYERMLQPPYLKLFVSLLRSEYAVPLRAEIMKDTEKFMAKTLLVGAEDANKNELAFFGVLIIREIIRFHPEWLLQGNDIVKVLMEMHRECMGGPVVDEGVGFAQSKETMYITEILIVYCKKESKDVDTVLELARGFLYAGFIDHGFLKQFYYNEVVMGYTGRQKRAVLDRFFGILGDATIPRELKATILRMIIIPMLLVSLQKGQETVDHQVIETLNRLVWLESNAGPDDMLKVELLQLTTLLIQFVPTLMESGRKEVIKWAWGQIKSEEVTCKNAPYVLIARFLSKFEAPLKIVRLTYYYLLRSHASEARILTRQALDILIDVVGQRMQDDTESKGGSSKSSVPTWVRYIRKAIVDESHSIPHLIVVYQLLIRHAELFHDAKDFFMAQIAQSLNRLGLSTNATPETRALTVELCELILKWEVHRNEQKRVSVSSTPAATSEPVSQPLKRAAPDNELAGGASKRLKEESGGHPVTSNGDSIEGAEHAESAPINDTLRHRETLISYIIRFMSSCADLPRPRGVPQRVLDVARGLLQLWPDSAIKLGHFEKALDVAESNVNAVCNALDLMNVICESRPTDWIVSNLSQLHKCVEVWIRSNNPRVVRGLHPVLVRIFTGIASVENQENQNSTDIRAFVQLVDAVIADGLKEMTNLHSIVCLLVAGYTHKTEALDPMLPDLIKLLSKLEKAHTAPPPPPPPPPPAGVPQPPAAPPPEPPANLIIMLLPLLKTRVGVMTDPRKGFLYALIALIDKSSDLDVLRTILGMVREWVMKKSTETFPTMKENAALLVKMMTFEMRSDKKLLEEYLTLVADIYTDKHFGRSELTARLEQAFLTGTKAENPLLRQRFSEIFNNSVKNTLPARMLYVLGVQNWEHLSSSFWLRQALDLLMGAVVTGEAVHTSAAGYRTPSLPSLINTTMIVEAEVPESLTAILASDRIFMKDLQSVQVGSLLAPLRHMIHMDPNVTYDVWINLFPLCWNVLNAQERHDVVKAIVPLLAKDYHGKQMESRPNVVQALLEGVCRCTPPMRLPPQLVKYIGKSYNAWHIAIELLQTSVLEIRLNNQPTSKEDDRLRESIYDALTDMFTSLSEDDLFFGLWRRRCLYSETNAALSYEQNGMWAQAQKLYEQAQARARQGLMPFTEAEYNLWEERWVSCAERLQQWNVLVDLAKHESLPDLMLESAWRFSDWSAERQQLSAYLPALLDQPTPRRKVFEAFLSLTRLSEGVDRQQEFSKACDEGAQLSLRKWYALPEHVSNAHIPLLHTFQQLVELQEALQIHTNLSATMANNIEQKSQELKGILQTWRERLPNLWDDISIWSDLNAWRQHVFSTINDAYKPLIPLLSQAGPNSQSSYAFRGYHETAWIINRFAHVARKCALVDVCNNALSKIYTLPNIEIQEAFYKLREQAKCHLQSITEYSTGLEVINNTNLMYFSTQQKAEFFTLKGVFLGKLNLHDEAASVFASAVQIDLSHPKAWAAWGQYSDRMFKEQPKEIKYGRHAINCYLQAAGIYNSARSRKYLARILWLLSVDDAQGSIYQAYDTYKGDVPLWYWITFVPQLLLSLASREPRPARMILIKLARSFPQALHFHLRTTKEDYMLMKKQTQQQQAQRPPEAAPAAPQLGEGGQPEGEAQPVDPNAMQIAQQPNPQAAPQVQVKKHPWEYIEELMALLKTAFPLLALTMETLVEQILQRLKPSADEDIYRLIVALLGDGVTQLARDPGDIGALSQATEVNLRRFADSMYPNHVKYKGPFERDFILCKPTLPQLVENFRNWRDKLEALLDSRPKKQNLEHFSVHLVEFEYQKYDDIEIPGQYLLMKDNNKDFVRIERFQPVIDIVRGHFSCHRRITIKGTDGTLYPFAVQHPAARTCRREERIMQLFRILNSVLERKQDTRRRGLSFHLPLVVPLAPQVRLFQDDTSYMSLQDIYEDHCSRLGQHKDEPIMYYINRMREIHQNEDMSKAGKVAFVNLKTEIMEDIAAKFVPDTILTKFMTRSLDSYSDLFEMRKHFCGQMAAVTFMTYLLSINQRVPQKFFISGKTGNIWSSELLPTLSPPPHVVFTNSEAVPFRFTPNLQHFMTPIGIEGVFTSSLMAIAKSLTEPEFEMDDYLSLFVRDEVVQFLQMGRKPPFTEQQLRDVVATNVELVMKRANSLCCKAEREKGAATTVPATQTVLDMCSTASNPNRLAQMDLSWMSQL</sequence>
<dbReference type="GO" id="GO:0006281">
    <property type="term" value="P:DNA repair"/>
    <property type="evidence" value="ECO:0007669"/>
    <property type="project" value="TreeGrafter"/>
</dbReference>
<dbReference type="SUPFAM" id="SSF56112">
    <property type="entry name" value="Protein kinase-like (PK-like)"/>
    <property type="match status" value="1"/>
</dbReference>
<evidence type="ECO:0000313" key="6">
    <source>
        <dbReference type="Proteomes" id="UP000319731"/>
    </source>
</evidence>
<gene>
    <name evidence="5" type="ORF">SmJEL517_g03059</name>
</gene>
<dbReference type="InterPro" id="IPR003151">
    <property type="entry name" value="PIK-rel_kinase_FAT"/>
</dbReference>
<dbReference type="InterPro" id="IPR036940">
    <property type="entry name" value="PI3/4_kinase_cat_sf"/>
</dbReference>
<proteinExistence type="inferred from homology"/>
<protein>
    <recommendedName>
        <fullName evidence="7">Non-specific serine/threonine protein kinase</fullName>
    </recommendedName>
</protein>
<feature type="domain" description="FAT" evidence="4">
    <location>
        <begin position="2658"/>
        <end position="3219"/>
    </location>
</feature>
<dbReference type="InterPro" id="IPR000403">
    <property type="entry name" value="PI3/4_kinase_cat_dom"/>
</dbReference>
<keyword evidence="6" id="KW-1185">Reference proteome</keyword>
<comment type="caution">
    <text evidence="5">The sequence shown here is derived from an EMBL/GenBank/DDBJ whole genome shotgun (WGS) entry which is preliminary data.</text>
</comment>
<dbReference type="PROSITE" id="PS51189">
    <property type="entry name" value="FAT"/>
    <property type="match status" value="1"/>
</dbReference>
<name>A0A507C874_9FUNG</name>
<dbReference type="InterPro" id="IPR016024">
    <property type="entry name" value="ARM-type_fold"/>
</dbReference>
<evidence type="ECO:0000256" key="2">
    <source>
        <dbReference type="SAM" id="MobiDB-lite"/>
    </source>
</evidence>
<dbReference type="Gene3D" id="1.10.1070.11">
    <property type="entry name" value="Phosphatidylinositol 3-/4-kinase, catalytic domain"/>
    <property type="match status" value="1"/>
</dbReference>
<accession>A0A507C874</accession>
<dbReference type="STRING" id="1806994.A0A507C874"/>
<feature type="region of interest" description="Disordered" evidence="2">
    <location>
        <begin position="2058"/>
        <end position="2117"/>
    </location>
</feature>
<feature type="compositionally biased region" description="Pro residues" evidence="2">
    <location>
        <begin position="2318"/>
        <end position="2339"/>
    </location>
</feature>
<dbReference type="GO" id="GO:0005634">
    <property type="term" value="C:nucleus"/>
    <property type="evidence" value="ECO:0007669"/>
    <property type="project" value="TreeGrafter"/>
</dbReference>
<dbReference type="InterPro" id="IPR046807">
    <property type="entry name" value="Tra1_central"/>
</dbReference>
<evidence type="ECO:0000259" key="3">
    <source>
        <dbReference type="PROSITE" id="PS50290"/>
    </source>
</evidence>
<dbReference type="InterPro" id="IPR046805">
    <property type="entry name" value="Tra1_ring"/>
</dbReference>
<dbReference type="PANTHER" id="PTHR11139">
    <property type="entry name" value="ATAXIA TELANGIECTASIA MUTATED ATM -RELATED"/>
    <property type="match status" value="1"/>
</dbReference>
<evidence type="ECO:0000313" key="5">
    <source>
        <dbReference type="EMBL" id="TPX34196.1"/>
    </source>
</evidence>
<dbReference type="GO" id="GO:0035267">
    <property type="term" value="C:NuA4 histone acetyltransferase complex"/>
    <property type="evidence" value="ECO:0007669"/>
    <property type="project" value="TreeGrafter"/>
</dbReference>
<dbReference type="InterPro" id="IPR050517">
    <property type="entry name" value="DDR_Repair_Kinase"/>
</dbReference>